<reference evidence="16" key="1">
    <citation type="journal article" date="2019" name="Int. J. Syst. Evol. Microbiol.">
        <title>The Global Catalogue of Microorganisms (GCM) 10K type strain sequencing project: providing services to taxonomists for standard genome sequencing and annotation.</title>
        <authorList>
            <consortium name="The Broad Institute Genomics Platform"/>
            <consortium name="The Broad Institute Genome Sequencing Center for Infectious Disease"/>
            <person name="Wu L."/>
            <person name="Ma J."/>
        </authorList>
    </citation>
    <scope>NUCLEOTIDE SEQUENCE [LARGE SCALE GENOMIC DNA]</scope>
    <source>
        <strain evidence="16">JCM 18401</strain>
    </source>
</reference>
<keyword evidence="10" id="KW-0067">ATP-binding</keyword>
<evidence type="ECO:0000256" key="8">
    <source>
        <dbReference type="ARBA" id="ARBA00022741"/>
    </source>
</evidence>
<feature type="domain" description="ABC1 atypical kinase-like" evidence="14">
    <location>
        <begin position="93"/>
        <end position="341"/>
    </location>
</feature>
<keyword evidence="4" id="KW-0997">Cell inner membrane</keyword>
<comment type="similarity">
    <text evidence="2">Belongs to the protein kinase superfamily. ADCK protein kinase family.</text>
</comment>
<evidence type="ECO:0000313" key="15">
    <source>
        <dbReference type="EMBL" id="GAA4893203.1"/>
    </source>
</evidence>
<evidence type="ECO:0000256" key="6">
    <source>
        <dbReference type="ARBA" id="ARBA00022688"/>
    </source>
</evidence>
<keyword evidence="5" id="KW-0808">Transferase</keyword>
<accession>A0ABP9FCS0</accession>
<keyword evidence="12 13" id="KW-0472">Membrane</keyword>
<evidence type="ECO:0000256" key="10">
    <source>
        <dbReference type="ARBA" id="ARBA00022840"/>
    </source>
</evidence>
<dbReference type="Proteomes" id="UP001499988">
    <property type="component" value="Unassembled WGS sequence"/>
</dbReference>
<keyword evidence="9" id="KW-0418">Kinase</keyword>
<sequence length="544" mass="62080">MSLAALRRGATILKTLRQYQLLELLPRQHQPTLLRWLDRSLFFLPRKAKEQPAPQRLKLALQQLGPVFIKFGQMLSTRRDLLPDELADSLALLQDQVPPFDPVLAIAQIEHALGAPIAEYFDDFEPTPLASASVAQIHTATLRSRQQPVVLKVLRPGIHSVIRSDLSLMALAAKVVEFSRHGRRLRATAVVEDYRRTILAELDLTREADNARQLRANFLDSPALYVPEVHHEYSHPQLMVMERIYGIPVTDLDALRAQGTDMKKLAERGVEVFFTQVFRDNFFHADMHPGNIFVSRQTPDDPQYIGIDCGIVGRLSEQDKRDMAAIFLAFFNHDYRQLAQIFLSTGWVDAQADLADFEFALRQVFQPLENKPLSEISFGHVLVQLFRTAHTFGMVVKPQLVLLEKTLLYIEGLGRQLYPQLDLWATAKPYLEQWMLAQHSPQNQWKRLKQSAPRFAEQLPDLPELLHENLMLGRNLLANPSQVMEKYVALRRRQHLSNWFLSAGGVLVISSTILVGKTVTIWPSVSLIFLGLVAWGISWRIRQP</sequence>
<dbReference type="InterPro" id="IPR050154">
    <property type="entry name" value="UbiB_kinase"/>
</dbReference>
<dbReference type="PANTHER" id="PTHR10566">
    <property type="entry name" value="CHAPERONE-ACTIVITY OF BC1 COMPLEX CABC1 -RELATED"/>
    <property type="match status" value="1"/>
</dbReference>
<dbReference type="InterPro" id="IPR045308">
    <property type="entry name" value="UbiB_bact"/>
</dbReference>
<keyword evidence="3" id="KW-1003">Cell membrane</keyword>
<feature type="transmembrane region" description="Helical" evidence="13">
    <location>
        <begin position="521"/>
        <end position="541"/>
    </location>
</feature>
<dbReference type="RefSeq" id="WP_345336048.1">
    <property type="nucleotide sequence ID" value="NZ_BAABJZ010000090.1"/>
</dbReference>
<comment type="caution">
    <text evidence="15">The sequence shown here is derived from an EMBL/GenBank/DDBJ whole genome shotgun (WGS) entry which is preliminary data.</text>
</comment>
<evidence type="ECO:0000256" key="12">
    <source>
        <dbReference type="ARBA" id="ARBA00023136"/>
    </source>
</evidence>
<keyword evidence="7 13" id="KW-0812">Transmembrane</keyword>
<keyword evidence="8" id="KW-0547">Nucleotide-binding</keyword>
<organism evidence="15 16">
    <name type="scientific">Ferrimonas pelagia</name>
    <dbReference type="NCBI Taxonomy" id="1177826"/>
    <lineage>
        <taxon>Bacteria</taxon>
        <taxon>Pseudomonadati</taxon>
        <taxon>Pseudomonadota</taxon>
        <taxon>Gammaproteobacteria</taxon>
        <taxon>Alteromonadales</taxon>
        <taxon>Ferrimonadaceae</taxon>
        <taxon>Ferrimonas</taxon>
    </lineage>
</organism>
<dbReference type="InterPro" id="IPR004147">
    <property type="entry name" value="ABC1_dom"/>
</dbReference>
<dbReference type="Pfam" id="PF03109">
    <property type="entry name" value="ABC1"/>
    <property type="match status" value="1"/>
</dbReference>
<dbReference type="NCBIfam" id="NF003404">
    <property type="entry name" value="PRK04750.1"/>
    <property type="match status" value="1"/>
</dbReference>
<evidence type="ECO:0000256" key="2">
    <source>
        <dbReference type="ARBA" id="ARBA00009670"/>
    </source>
</evidence>
<dbReference type="SUPFAM" id="SSF56112">
    <property type="entry name" value="Protein kinase-like (PK-like)"/>
    <property type="match status" value="1"/>
</dbReference>
<evidence type="ECO:0000256" key="3">
    <source>
        <dbReference type="ARBA" id="ARBA00022475"/>
    </source>
</evidence>
<evidence type="ECO:0000256" key="1">
    <source>
        <dbReference type="ARBA" id="ARBA00005020"/>
    </source>
</evidence>
<dbReference type="InterPro" id="IPR010232">
    <property type="entry name" value="UbiB"/>
</dbReference>
<dbReference type="NCBIfam" id="TIGR01982">
    <property type="entry name" value="UbiB"/>
    <property type="match status" value="1"/>
</dbReference>
<evidence type="ECO:0000256" key="13">
    <source>
        <dbReference type="SAM" id="Phobius"/>
    </source>
</evidence>
<proteinExistence type="inferred from homology"/>
<dbReference type="InterPro" id="IPR011009">
    <property type="entry name" value="Kinase-like_dom_sf"/>
</dbReference>
<evidence type="ECO:0000259" key="14">
    <source>
        <dbReference type="Pfam" id="PF03109"/>
    </source>
</evidence>
<name>A0ABP9FCS0_9GAMM</name>
<gene>
    <name evidence="15" type="primary">ubiB</name>
    <name evidence="15" type="ORF">GCM10023333_28020</name>
</gene>
<protein>
    <submittedName>
        <fullName evidence="15">Ubiquinone biosynthesis regulatory protein kinase UbiB</fullName>
    </submittedName>
</protein>
<dbReference type="EMBL" id="BAABJZ010000090">
    <property type="protein sequence ID" value="GAA4893203.1"/>
    <property type="molecule type" value="Genomic_DNA"/>
</dbReference>
<dbReference type="PANTHER" id="PTHR10566:SF113">
    <property type="entry name" value="PROTEIN ACTIVITY OF BC1 COMPLEX KINASE 7, CHLOROPLASTIC"/>
    <property type="match status" value="1"/>
</dbReference>
<keyword evidence="16" id="KW-1185">Reference proteome</keyword>
<comment type="pathway">
    <text evidence="1">Cofactor biosynthesis; ubiquinone biosynthesis [regulation].</text>
</comment>
<evidence type="ECO:0000313" key="16">
    <source>
        <dbReference type="Proteomes" id="UP001499988"/>
    </source>
</evidence>
<dbReference type="CDD" id="cd13972">
    <property type="entry name" value="UbiB"/>
    <property type="match status" value="1"/>
</dbReference>
<keyword evidence="6" id="KW-0831">Ubiquinone biosynthesis</keyword>
<feature type="transmembrane region" description="Helical" evidence="13">
    <location>
        <begin position="496"/>
        <end position="515"/>
    </location>
</feature>
<keyword evidence="11 13" id="KW-1133">Transmembrane helix</keyword>
<evidence type="ECO:0000256" key="4">
    <source>
        <dbReference type="ARBA" id="ARBA00022519"/>
    </source>
</evidence>
<evidence type="ECO:0000256" key="7">
    <source>
        <dbReference type="ARBA" id="ARBA00022692"/>
    </source>
</evidence>
<keyword evidence="15" id="KW-0830">Ubiquinone</keyword>
<evidence type="ECO:0000256" key="11">
    <source>
        <dbReference type="ARBA" id="ARBA00022989"/>
    </source>
</evidence>
<evidence type="ECO:0000256" key="9">
    <source>
        <dbReference type="ARBA" id="ARBA00022777"/>
    </source>
</evidence>
<evidence type="ECO:0000256" key="5">
    <source>
        <dbReference type="ARBA" id="ARBA00022679"/>
    </source>
</evidence>